<gene>
    <name evidence="2" type="ORF">GCM10023183_11990</name>
</gene>
<evidence type="ECO:0000256" key="1">
    <source>
        <dbReference type="SAM" id="SignalP"/>
    </source>
</evidence>
<dbReference type="EMBL" id="BAABGX010000001">
    <property type="protein sequence ID" value="GAA4301143.1"/>
    <property type="molecule type" value="Genomic_DNA"/>
</dbReference>
<dbReference type="Proteomes" id="UP001501844">
    <property type="component" value="Unassembled WGS sequence"/>
</dbReference>
<comment type="caution">
    <text evidence="2">The sequence shown here is derived from an EMBL/GenBank/DDBJ whole genome shotgun (WGS) entry which is preliminary data.</text>
</comment>
<dbReference type="PROSITE" id="PS51257">
    <property type="entry name" value="PROKAR_LIPOPROTEIN"/>
    <property type="match status" value="1"/>
</dbReference>
<evidence type="ECO:0008006" key="4">
    <source>
        <dbReference type="Google" id="ProtNLM"/>
    </source>
</evidence>
<proteinExistence type="predicted"/>
<accession>A0ABP8FDM6</accession>
<protein>
    <recommendedName>
        <fullName evidence="4">YD repeat-containing protein</fullName>
    </recommendedName>
</protein>
<feature type="signal peptide" evidence="1">
    <location>
        <begin position="1"/>
        <end position="18"/>
    </location>
</feature>
<evidence type="ECO:0000313" key="2">
    <source>
        <dbReference type="EMBL" id="GAA4301143.1"/>
    </source>
</evidence>
<feature type="chain" id="PRO_5046689084" description="YD repeat-containing protein" evidence="1">
    <location>
        <begin position="19"/>
        <end position="296"/>
    </location>
</feature>
<organism evidence="2 3">
    <name type="scientific">Nibribacter koreensis</name>
    <dbReference type="NCBI Taxonomy" id="1084519"/>
    <lineage>
        <taxon>Bacteria</taxon>
        <taxon>Pseudomonadati</taxon>
        <taxon>Bacteroidota</taxon>
        <taxon>Cytophagia</taxon>
        <taxon>Cytophagales</taxon>
        <taxon>Hymenobacteraceae</taxon>
        <taxon>Nibribacter</taxon>
    </lineage>
</organism>
<reference evidence="3" key="1">
    <citation type="journal article" date="2019" name="Int. J. Syst. Evol. Microbiol.">
        <title>The Global Catalogue of Microorganisms (GCM) 10K type strain sequencing project: providing services to taxonomists for standard genome sequencing and annotation.</title>
        <authorList>
            <consortium name="The Broad Institute Genomics Platform"/>
            <consortium name="The Broad Institute Genome Sequencing Center for Infectious Disease"/>
            <person name="Wu L."/>
            <person name="Ma J."/>
        </authorList>
    </citation>
    <scope>NUCLEOTIDE SEQUENCE [LARGE SCALE GENOMIC DNA]</scope>
    <source>
        <strain evidence="3">JCM 17917</strain>
    </source>
</reference>
<evidence type="ECO:0000313" key="3">
    <source>
        <dbReference type="Proteomes" id="UP001501844"/>
    </source>
</evidence>
<keyword evidence="3" id="KW-1185">Reference proteome</keyword>
<name>A0ABP8FDM6_9BACT</name>
<keyword evidence="1" id="KW-0732">Signal</keyword>
<sequence length="296" mass="34597">MKKSLFFVCLFLSTLSFSCTDKEEIEEEVKPKDLRLVKVTATDTNKPDITATYIFKYNDQGGLLEHNAINKDLVANRGLRFDNTFNAQNQLVQSQVTNTSTSKVTSKESFTYDNLGRISFAGTYLPDEDTPYVKYLFVYDSKGRVSRINLQYRQFLSDPNHPDGIFQVIMFEYDDRNNVTRETYYEVDQFKKGELTIDLDQRLTYDDKKNPFYQVGNPNRFHGHVRHLLYSYMNNWSPNNPVTINTIDYHYSTSNSVTTITQTPYSNQFTYKYNDQGFPVEIKDRTITHSLEYDPK</sequence>
<dbReference type="RefSeq" id="WP_345163576.1">
    <property type="nucleotide sequence ID" value="NZ_BAABGX010000001.1"/>
</dbReference>